<feature type="chain" id="PRO_5047079398" evidence="2">
    <location>
        <begin position="19"/>
        <end position="314"/>
    </location>
</feature>
<keyword evidence="1" id="KW-1133">Transmembrane helix</keyword>
<feature type="signal peptide" evidence="2">
    <location>
        <begin position="1"/>
        <end position="18"/>
    </location>
</feature>
<dbReference type="Proteomes" id="UP000694941">
    <property type="component" value="Unplaced"/>
</dbReference>
<evidence type="ECO:0000313" key="4">
    <source>
        <dbReference type="RefSeq" id="XP_013774359.1"/>
    </source>
</evidence>
<dbReference type="PANTHER" id="PTHR33964">
    <property type="entry name" value="RE45066P-RELATED"/>
    <property type="match status" value="1"/>
</dbReference>
<reference evidence="4" key="1">
    <citation type="submission" date="2025-08" db="UniProtKB">
        <authorList>
            <consortium name="RefSeq"/>
        </authorList>
    </citation>
    <scope>IDENTIFICATION</scope>
    <source>
        <tissue evidence="4">Muscle</tissue>
    </source>
</reference>
<evidence type="ECO:0000256" key="2">
    <source>
        <dbReference type="SAM" id="SignalP"/>
    </source>
</evidence>
<sequence length="314" mass="35582">MWKLSMFLLLVLQASVHCRGYKCDGTEATKCQTGLLEKIGKDSRGFPKAVLNEHCRSLRQNMACLIKELTNCINNEIKEETRNILKKARKYVEKECHQSEEWATNQCFQKAQLTSCLDDPNLFNRTTLSRDTCGKYVNYRNCVSLKLQDCLAEAQQLVDVFLFEIVGELIWECPRLVQIRHKKDTSQLMGDAPSTEDLICLAKVSKDVTKCSEESYDSIKSSEKETSNNEKQRMICCTMKRLEDCVDDILEKECKNPDANLLKKALGKSAKSMEAACKDFDMDTCGVASVSPQIVLMAVLLLSCIFFLKTPHVA</sequence>
<dbReference type="RefSeq" id="XP_013774359.1">
    <property type="nucleotide sequence ID" value="XM_013918905.2"/>
</dbReference>
<keyword evidence="1" id="KW-0472">Membrane</keyword>
<name>A0ABM1B402_LIMPO</name>
<keyword evidence="3" id="KW-1185">Reference proteome</keyword>
<evidence type="ECO:0000256" key="1">
    <source>
        <dbReference type="SAM" id="Phobius"/>
    </source>
</evidence>
<feature type="transmembrane region" description="Helical" evidence="1">
    <location>
        <begin position="290"/>
        <end position="308"/>
    </location>
</feature>
<dbReference type="GeneID" id="106459295"/>
<evidence type="ECO:0000313" key="3">
    <source>
        <dbReference type="Proteomes" id="UP000694941"/>
    </source>
</evidence>
<gene>
    <name evidence="4" type="primary">LOC106459295</name>
</gene>
<accession>A0ABM1B402</accession>
<protein>
    <submittedName>
        <fullName evidence="4">Uncharacterized protein LOC106459295</fullName>
    </submittedName>
</protein>
<dbReference type="PANTHER" id="PTHR33964:SF1">
    <property type="entry name" value="RE45066P"/>
    <property type="match status" value="1"/>
</dbReference>
<organism evidence="3 4">
    <name type="scientific">Limulus polyphemus</name>
    <name type="common">Atlantic horseshoe crab</name>
    <dbReference type="NCBI Taxonomy" id="6850"/>
    <lineage>
        <taxon>Eukaryota</taxon>
        <taxon>Metazoa</taxon>
        <taxon>Ecdysozoa</taxon>
        <taxon>Arthropoda</taxon>
        <taxon>Chelicerata</taxon>
        <taxon>Merostomata</taxon>
        <taxon>Xiphosura</taxon>
        <taxon>Limulidae</taxon>
        <taxon>Limulus</taxon>
    </lineage>
</organism>
<keyword evidence="2" id="KW-0732">Signal</keyword>
<proteinExistence type="predicted"/>
<keyword evidence="1" id="KW-0812">Transmembrane</keyword>